<evidence type="ECO:0000313" key="4">
    <source>
        <dbReference type="Proteomes" id="UP001218218"/>
    </source>
</evidence>
<name>A0AAD6ZPL9_9AGAR</name>
<sequence>MQSFLLLLAAALGTSAAVTSRAPLEINTPCACEPLLITWSGGIRASASLLVPQAYARVLHEIPHANHARSPAFKPTPSSRCPSLTSGWLPATVSPGSSMPPLGNLSSSRSRMTRQTACTPRRWMHQ</sequence>
<dbReference type="AlphaFoldDB" id="A0AAD6ZPL9"/>
<dbReference type="Proteomes" id="UP001218218">
    <property type="component" value="Unassembled WGS sequence"/>
</dbReference>
<evidence type="ECO:0000256" key="1">
    <source>
        <dbReference type="SAM" id="MobiDB-lite"/>
    </source>
</evidence>
<feature type="compositionally biased region" description="Polar residues" evidence="1">
    <location>
        <begin position="104"/>
        <end position="118"/>
    </location>
</feature>
<keyword evidence="4" id="KW-1185">Reference proteome</keyword>
<reference evidence="3" key="1">
    <citation type="submission" date="2023-03" db="EMBL/GenBank/DDBJ databases">
        <title>Massive genome expansion in bonnet fungi (Mycena s.s.) driven by repeated elements and novel gene families across ecological guilds.</title>
        <authorList>
            <consortium name="Lawrence Berkeley National Laboratory"/>
            <person name="Harder C.B."/>
            <person name="Miyauchi S."/>
            <person name="Viragh M."/>
            <person name="Kuo A."/>
            <person name="Thoen E."/>
            <person name="Andreopoulos B."/>
            <person name="Lu D."/>
            <person name="Skrede I."/>
            <person name="Drula E."/>
            <person name="Henrissat B."/>
            <person name="Morin E."/>
            <person name="Kohler A."/>
            <person name="Barry K."/>
            <person name="LaButti K."/>
            <person name="Morin E."/>
            <person name="Salamov A."/>
            <person name="Lipzen A."/>
            <person name="Mereny Z."/>
            <person name="Hegedus B."/>
            <person name="Baldrian P."/>
            <person name="Stursova M."/>
            <person name="Weitz H."/>
            <person name="Taylor A."/>
            <person name="Grigoriev I.V."/>
            <person name="Nagy L.G."/>
            <person name="Martin F."/>
            <person name="Kauserud H."/>
        </authorList>
    </citation>
    <scope>NUCLEOTIDE SEQUENCE</scope>
    <source>
        <strain evidence="3">CBHHK002</strain>
    </source>
</reference>
<protein>
    <submittedName>
        <fullName evidence="3">Uncharacterized protein</fullName>
    </submittedName>
</protein>
<gene>
    <name evidence="3" type="ORF">DFH08DRAFT_881182</name>
</gene>
<feature type="chain" id="PRO_5042091831" evidence="2">
    <location>
        <begin position="17"/>
        <end position="126"/>
    </location>
</feature>
<feature type="region of interest" description="Disordered" evidence="1">
    <location>
        <begin position="92"/>
        <end position="126"/>
    </location>
</feature>
<keyword evidence="2" id="KW-0732">Signal</keyword>
<evidence type="ECO:0000256" key="2">
    <source>
        <dbReference type="SAM" id="SignalP"/>
    </source>
</evidence>
<comment type="caution">
    <text evidence="3">The sequence shown here is derived from an EMBL/GenBank/DDBJ whole genome shotgun (WGS) entry which is preliminary data.</text>
</comment>
<accession>A0AAD6ZPL9</accession>
<proteinExistence type="predicted"/>
<dbReference type="EMBL" id="JARIHO010000034">
    <property type="protein sequence ID" value="KAJ7333413.1"/>
    <property type="molecule type" value="Genomic_DNA"/>
</dbReference>
<feature type="signal peptide" evidence="2">
    <location>
        <begin position="1"/>
        <end position="16"/>
    </location>
</feature>
<evidence type="ECO:0000313" key="3">
    <source>
        <dbReference type="EMBL" id="KAJ7333413.1"/>
    </source>
</evidence>
<organism evidence="3 4">
    <name type="scientific">Mycena albidolilacea</name>
    <dbReference type="NCBI Taxonomy" id="1033008"/>
    <lineage>
        <taxon>Eukaryota</taxon>
        <taxon>Fungi</taxon>
        <taxon>Dikarya</taxon>
        <taxon>Basidiomycota</taxon>
        <taxon>Agaricomycotina</taxon>
        <taxon>Agaricomycetes</taxon>
        <taxon>Agaricomycetidae</taxon>
        <taxon>Agaricales</taxon>
        <taxon>Marasmiineae</taxon>
        <taxon>Mycenaceae</taxon>
        <taxon>Mycena</taxon>
    </lineage>
</organism>